<evidence type="ECO:0000256" key="2">
    <source>
        <dbReference type="ARBA" id="ARBA00022517"/>
    </source>
</evidence>
<feature type="domain" description="Ribosome maturation factor RimP N-terminal" evidence="4">
    <location>
        <begin position="13"/>
        <end position="84"/>
    </location>
</feature>
<dbReference type="PANTHER" id="PTHR33867">
    <property type="entry name" value="RIBOSOME MATURATION FACTOR RIMP"/>
    <property type="match status" value="1"/>
</dbReference>
<reference evidence="7" key="1">
    <citation type="submission" date="2016-10" db="EMBL/GenBank/DDBJ databases">
        <authorList>
            <person name="Varghese N."/>
            <person name="Submissions S."/>
        </authorList>
    </citation>
    <scope>NUCLEOTIDE SEQUENCE [LARGE SCALE GENOMIC DNA]</scope>
    <source>
        <strain evidence="7">DSM 13327</strain>
    </source>
</reference>
<evidence type="ECO:0000256" key="1">
    <source>
        <dbReference type="ARBA" id="ARBA00022490"/>
    </source>
</evidence>
<dbReference type="Gene3D" id="3.30.300.70">
    <property type="entry name" value="RimP-like superfamily, N-terminal"/>
    <property type="match status" value="1"/>
</dbReference>
<dbReference type="FunFam" id="3.30.300.70:FF:000001">
    <property type="entry name" value="Ribosome maturation factor RimP"/>
    <property type="match status" value="1"/>
</dbReference>
<dbReference type="Proteomes" id="UP000199520">
    <property type="component" value="Unassembled WGS sequence"/>
</dbReference>
<dbReference type="PANTHER" id="PTHR33867:SF1">
    <property type="entry name" value="RIBOSOME MATURATION FACTOR RIMP"/>
    <property type="match status" value="1"/>
</dbReference>
<dbReference type="HAMAP" id="MF_01077">
    <property type="entry name" value="RimP"/>
    <property type="match status" value="1"/>
</dbReference>
<dbReference type="Gene3D" id="2.30.30.180">
    <property type="entry name" value="Ribosome maturation factor RimP, C-terminal domain"/>
    <property type="match status" value="1"/>
</dbReference>
<dbReference type="RefSeq" id="WP_090932472.1">
    <property type="nucleotide sequence ID" value="NZ_FOTS01000003.1"/>
</dbReference>
<comment type="function">
    <text evidence="3">Required for maturation of 30S ribosomal subunits.</text>
</comment>
<keyword evidence="2 3" id="KW-0690">Ribosome biogenesis</keyword>
<dbReference type="InterPro" id="IPR003728">
    <property type="entry name" value="Ribosome_maturation_RimP"/>
</dbReference>
<dbReference type="Pfam" id="PF17384">
    <property type="entry name" value="DUF150_C"/>
    <property type="match status" value="1"/>
</dbReference>
<comment type="subcellular location">
    <subcellularLocation>
        <location evidence="3">Cytoplasm</location>
    </subcellularLocation>
</comment>
<dbReference type="OrthoDB" id="9805006at2"/>
<dbReference type="GO" id="GO:0006412">
    <property type="term" value="P:translation"/>
    <property type="evidence" value="ECO:0007669"/>
    <property type="project" value="TreeGrafter"/>
</dbReference>
<accession>A0A1I4H983</accession>
<name>A0A1I4H983_9FIRM</name>
<dbReference type="InterPro" id="IPR028998">
    <property type="entry name" value="RimP_C"/>
</dbReference>
<organism evidence="6 7">
    <name type="scientific">Pelosinus propionicus DSM 13327</name>
    <dbReference type="NCBI Taxonomy" id="1123291"/>
    <lineage>
        <taxon>Bacteria</taxon>
        <taxon>Bacillati</taxon>
        <taxon>Bacillota</taxon>
        <taxon>Negativicutes</taxon>
        <taxon>Selenomonadales</taxon>
        <taxon>Sporomusaceae</taxon>
        <taxon>Pelosinus</taxon>
    </lineage>
</organism>
<dbReference type="GO" id="GO:0000028">
    <property type="term" value="P:ribosomal small subunit assembly"/>
    <property type="evidence" value="ECO:0007669"/>
    <property type="project" value="TreeGrafter"/>
</dbReference>
<keyword evidence="7" id="KW-1185">Reference proteome</keyword>
<feature type="domain" description="Ribosome maturation factor RimP C-terminal" evidence="5">
    <location>
        <begin position="87"/>
        <end position="152"/>
    </location>
</feature>
<sequence length="152" mass="17617">MSKEHIENLIEKIVQNIVANSQIELVDVEYIKEREWYLRIFLDKEGGIEIEDCHWVSEQLEAKLEELDPIKESYYLEVSSPGLDRALRKDRDFVRHIGDKIEITTFAPINGQKRTVGTLNNLSNGNISIDVDGVEMIIPRNQTSQVRLFVDF</sequence>
<keyword evidence="1 3" id="KW-0963">Cytoplasm</keyword>
<dbReference type="SUPFAM" id="SSF75420">
    <property type="entry name" value="YhbC-like, N-terminal domain"/>
    <property type="match status" value="1"/>
</dbReference>
<dbReference type="Pfam" id="PF02576">
    <property type="entry name" value="RimP_N"/>
    <property type="match status" value="1"/>
</dbReference>
<protein>
    <recommendedName>
        <fullName evidence="3">Ribosome maturation factor RimP</fullName>
    </recommendedName>
</protein>
<dbReference type="InterPro" id="IPR035956">
    <property type="entry name" value="RimP_N_sf"/>
</dbReference>
<evidence type="ECO:0000256" key="3">
    <source>
        <dbReference type="HAMAP-Rule" id="MF_01077"/>
    </source>
</evidence>
<gene>
    <name evidence="3" type="primary">rimP</name>
    <name evidence="6" type="ORF">SAMN04490355_100353</name>
</gene>
<dbReference type="GO" id="GO:0005829">
    <property type="term" value="C:cytosol"/>
    <property type="evidence" value="ECO:0007669"/>
    <property type="project" value="TreeGrafter"/>
</dbReference>
<proteinExistence type="inferred from homology"/>
<dbReference type="CDD" id="cd01734">
    <property type="entry name" value="YlxS_C"/>
    <property type="match status" value="1"/>
</dbReference>
<dbReference type="InterPro" id="IPR036847">
    <property type="entry name" value="RimP_C_sf"/>
</dbReference>
<evidence type="ECO:0000259" key="4">
    <source>
        <dbReference type="Pfam" id="PF02576"/>
    </source>
</evidence>
<evidence type="ECO:0000313" key="6">
    <source>
        <dbReference type="EMBL" id="SFL38725.1"/>
    </source>
</evidence>
<evidence type="ECO:0000259" key="5">
    <source>
        <dbReference type="Pfam" id="PF17384"/>
    </source>
</evidence>
<evidence type="ECO:0000313" key="7">
    <source>
        <dbReference type="Proteomes" id="UP000199520"/>
    </source>
</evidence>
<dbReference type="AlphaFoldDB" id="A0A1I4H983"/>
<dbReference type="EMBL" id="FOTS01000003">
    <property type="protein sequence ID" value="SFL38725.1"/>
    <property type="molecule type" value="Genomic_DNA"/>
</dbReference>
<dbReference type="SUPFAM" id="SSF74942">
    <property type="entry name" value="YhbC-like, C-terminal domain"/>
    <property type="match status" value="1"/>
</dbReference>
<dbReference type="InterPro" id="IPR028989">
    <property type="entry name" value="RimP_N"/>
</dbReference>
<dbReference type="STRING" id="1123291.SAMN04490355_100353"/>
<comment type="similarity">
    <text evidence="3">Belongs to the RimP family.</text>
</comment>